<dbReference type="EMBL" id="CM000781">
    <property type="protein sequence ID" value="AQK72136.1"/>
    <property type="molecule type" value="Genomic_DNA"/>
</dbReference>
<gene>
    <name evidence="2" type="ORF">ZEAMMB73_Zm00001d017024</name>
</gene>
<name>A0A1D6HBQ9_MAIZE</name>
<feature type="compositionally biased region" description="Basic residues" evidence="1">
    <location>
        <begin position="127"/>
        <end position="137"/>
    </location>
</feature>
<dbReference type="ExpressionAtlas" id="A0A1D6HBQ9">
    <property type="expression patterns" value="baseline and differential"/>
</dbReference>
<feature type="region of interest" description="Disordered" evidence="1">
    <location>
        <begin position="126"/>
        <end position="160"/>
    </location>
</feature>
<feature type="region of interest" description="Disordered" evidence="1">
    <location>
        <begin position="44"/>
        <end position="111"/>
    </location>
</feature>
<accession>A0A1D6HBQ9</accession>
<feature type="region of interest" description="Disordered" evidence="1">
    <location>
        <begin position="1"/>
        <end position="32"/>
    </location>
</feature>
<feature type="compositionally biased region" description="Low complexity" evidence="1">
    <location>
        <begin position="142"/>
        <end position="151"/>
    </location>
</feature>
<evidence type="ECO:0000313" key="2">
    <source>
        <dbReference type="EMBL" id="AQK72136.1"/>
    </source>
</evidence>
<dbReference type="InParanoid" id="A0A1D6HBQ9"/>
<dbReference type="AlphaFoldDB" id="A0A1D6HBQ9"/>
<sequence length="483" mass="53255">MSTARAPRNRFLCNHNRPSFSPPTRANSERHRLRLVTRDRWTAAARRPQLSSMIGSTKPLAAPLHPPCPSGRRLAPPSCAPDSSPALTPAVERPGQSQSDGAPPPPRPDVVASSLALRASPQLNRWSRSRALRSNRRPRLESALSSSSAASVTKTSRPEDAAVAVEDGEDDDVCVEKGCCLCCLGSIAAGIFWLKFYRLKVGCRLGSKRIGHLLPPWGLSTTPKTYNKLATQITLPPSYIAPEDTGKISGTIWTEEVVLHSTTAASRSGEAMQRKMAQPFEAKHQGNQLPVPLVPIIGKGVLEEEVMVSHTWGIAAAGSNTSCFTRTEADPVSFINMVTPPTIEVHRHSCIIHSVPSLPSATHGSMRRMTFFSLISPVLRLQLRRFEYMRDTMVKVRFDNLNSVQLVILSMYFRLPHELETARINELLGNIQAVVTPEMNQTTIIEEFDKGHQLEEVKTVNEQVVVPPVKNLSKQKSQQIQED</sequence>
<reference evidence="2" key="1">
    <citation type="submission" date="2015-12" db="EMBL/GenBank/DDBJ databases">
        <title>Update maize B73 reference genome by single molecule sequencing technologies.</title>
        <authorList>
            <consortium name="Maize Genome Sequencing Project"/>
            <person name="Ware D."/>
        </authorList>
    </citation>
    <scope>NUCLEOTIDE SEQUENCE</scope>
    <source>
        <tissue evidence="2">Seedling</tissue>
    </source>
</reference>
<proteinExistence type="predicted"/>
<organism evidence="2">
    <name type="scientific">Zea mays</name>
    <name type="common">Maize</name>
    <dbReference type="NCBI Taxonomy" id="4577"/>
    <lineage>
        <taxon>Eukaryota</taxon>
        <taxon>Viridiplantae</taxon>
        <taxon>Streptophyta</taxon>
        <taxon>Embryophyta</taxon>
        <taxon>Tracheophyta</taxon>
        <taxon>Spermatophyta</taxon>
        <taxon>Magnoliopsida</taxon>
        <taxon>Liliopsida</taxon>
        <taxon>Poales</taxon>
        <taxon>Poaceae</taxon>
        <taxon>PACMAD clade</taxon>
        <taxon>Panicoideae</taxon>
        <taxon>Andropogonodae</taxon>
        <taxon>Andropogoneae</taxon>
        <taxon>Tripsacinae</taxon>
        <taxon>Zea</taxon>
    </lineage>
</organism>
<protein>
    <submittedName>
        <fullName evidence="2">Uncharacterized protein</fullName>
    </submittedName>
</protein>
<evidence type="ECO:0000256" key="1">
    <source>
        <dbReference type="SAM" id="MobiDB-lite"/>
    </source>
</evidence>
<feature type="compositionally biased region" description="Low complexity" evidence="1">
    <location>
        <begin position="75"/>
        <end position="86"/>
    </location>
</feature>
<feature type="compositionally biased region" description="Polar residues" evidence="1">
    <location>
        <begin position="16"/>
        <end position="26"/>
    </location>
</feature>